<dbReference type="InterPro" id="IPR013087">
    <property type="entry name" value="Znf_C2H2_type"/>
</dbReference>
<dbReference type="OrthoDB" id="40579at2759"/>
<keyword evidence="1" id="KW-0862">Zinc</keyword>
<keyword evidence="1" id="KW-0479">Metal-binding</keyword>
<sequence length="60" mass="6955">HLKYHKLVKHGVGKKLKCPSCEYTCLNRSMLNSHLKRHSLEKPFSCETCGSCYKFSNLLK</sequence>
<proteinExistence type="predicted"/>
<reference evidence="3 5" key="2">
    <citation type="journal article" date="2013" name="Nature">
        <title>Insights into bilaterian evolution from three spiralian genomes.</title>
        <authorList>
            <person name="Simakov O."/>
            <person name="Marletaz F."/>
            <person name="Cho S.J."/>
            <person name="Edsinger-Gonzales E."/>
            <person name="Havlak P."/>
            <person name="Hellsten U."/>
            <person name="Kuo D.H."/>
            <person name="Larsson T."/>
            <person name="Lv J."/>
            <person name="Arendt D."/>
            <person name="Savage R."/>
            <person name="Osoegawa K."/>
            <person name="de Jong P."/>
            <person name="Grimwood J."/>
            <person name="Chapman J.A."/>
            <person name="Shapiro H."/>
            <person name="Aerts A."/>
            <person name="Otillar R.P."/>
            <person name="Terry A.Y."/>
            <person name="Boore J.L."/>
            <person name="Grigoriev I.V."/>
            <person name="Lindberg D.R."/>
            <person name="Seaver E.C."/>
            <person name="Weisblat D.A."/>
            <person name="Putnam N.H."/>
            <person name="Rokhsar D.S."/>
        </authorList>
    </citation>
    <scope>NUCLEOTIDE SEQUENCE</scope>
</reference>
<keyword evidence="5" id="KW-1185">Reference proteome</keyword>
<dbReference type="InterPro" id="IPR036236">
    <property type="entry name" value="Znf_C2H2_sf"/>
</dbReference>
<protein>
    <recommendedName>
        <fullName evidence="2">C2H2-type domain-containing protein</fullName>
    </recommendedName>
</protein>
<dbReference type="AlphaFoldDB" id="T1EHN8"/>
<dbReference type="InParanoid" id="T1EHN8"/>
<dbReference type="PROSITE" id="PS00028">
    <property type="entry name" value="ZINC_FINGER_C2H2_1"/>
    <property type="match status" value="1"/>
</dbReference>
<evidence type="ECO:0000259" key="2">
    <source>
        <dbReference type="PROSITE" id="PS50157"/>
    </source>
</evidence>
<evidence type="ECO:0000313" key="3">
    <source>
        <dbReference type="EMBL" id="ESN97063.1"/>
    </source>
</evidence>
<dbReference type="EMBL" id="AMQM01006463">
    <property type="status" value="NOT_ANNOTATED_CDS"/>
    <property type="molecule type" value="Genomic_DNA"/>
</dbReference>
<accession>T1EHN8</accession>
<keyword evidence="1" id="KW-0863">Zinc-finger</keyword>
<reference evidence="5" key="1">
    <citation type="submission" date="2012-12" db="EMBL/GenBank/DDBJ databases">
        <authorList>
            <person name="Hellsten U."/>
            <person name="Grimwood J."/>
            <person name="Chapman J.A."/>
            <person name="Shapiro H."/>
            <person name="Aerts A."/>
            <person name="Otillar R.P."/>
            <person name="Terry A.Y."/>
            <person name="Boore J.L."/>
            <person name="Simakov O."/>
            <person name="Marletaz F."/>
            <person name="Cho S.-J."/>
            <person name="Edsinger-Gonzales E."/>
            <person name="Havlak P."/>
            <person name="Kuo D.-H."/>
            <person name="Larsson T."/>
            <person name="Lv J."/>
            <person name="Arendt D."/>
            <person name="Savage R."/>
            <person name="Osoegawa K."/>
            <person name="de Jong P."/>
            <person name="Lindberg D.R."/>
            <person name="Seaver E.C."/>
            <person name="Weisblat D.A."/>
            <person name="Putnam N.H."/>
            <person name="Grigoriev I.V."/>
            <person name="Rokhsar D.S."/>
        </authorList>
    </citation>
    <scope>NUCLEOTIDE SEQUENCE</scope>
</reference>
<dbReference type="EMBL" id="KB097456">
    <property type="protein sequence ID" value="ESN97063.1"/>
    <property type="molecule type" value="Genomic_DNA"/>
</dbReference>
<gene>
    <name evidence="4" type="primary">20196088</name>
    <name evidence="3" type="ORF">HELRODRAFT_128555</name>
</gene>
<dbReference type="GeneID" id="20196088"/>
<dbReference type="RefSeq" id="XP_009024847.1">
    <property type="nucleotide sequence ID" value="XM_009026599.1"/>
</dbReference>
<name>T1EHN8_HELRO</name>
<evidence type="ECO:0000313" key="4">
    <source>
        <dbReference type="EnsemblMetazoa" id="HelroP128555"/>
    </source>
</evidence>
<dbReference type="EnsemblMetazoa" id="HelroT128555">
    <property type="protein sequence ID" value="HelroP128555"/>
    <property type="gene ID" value="HelroG128555"/>
</dbReference>
<dbReference type="PROSITE" id="PS50157">
    <property type="entry name" value="ZINC_FINGER_C2H2_2"/>
    <property type="match status" value="1"/>
</dbReference>
<feature type="domain" description="C2H2-type" evidence="2">
    <location>
        <begin position="16"/>
        <end position="43"/>
    </location>
</feature>
<organism evidence="4 5">
    <name type="scientific">Helobdella robusta</name>
    <name type="common">Californian leech</name>
    <dbReference type="NCBI Taxonomy" id="6412"/>
    <lineage>
        <taxon>Eukaryota</taxon>
        <taxon>Metazoa</taxon>
        <taxon>Spiralia</taxon>
        <taxon>Lophotrochozoa</taxon>
        <taxon>Annelida</taxon>
        <taxon>Clitellata</taxon>
        <taxon>Hirudinea</taxon>
        <taxon>Rhynchobdellida</taxon>
        <taxon>Glossiphoniidae</taxon>
        <taxon>Helobdella</taxon>
    </lineage>
</organism>
<dbReference type="GO" id="GO:0008270">
    <property type="term" value="F:zinc ion binding"/>
    <property type="evidence" value="ECO:0007669"/>
    <property type="project" value="UniProtKB-KW"/>
</dbReference>
<dbReference type="SUPFAM" id="SSF57667">
    <property type="entry name" value="beta-beta-alpha zinc fingers"/>
    <property type="match status" value="1"/>
</dbReference>
<reference evidence="4" key="3">
    <citation type="submission" date="2015-06" db="UniProtKB">
        <authorList>
            <consortium name="EnsemblMetazoa"/>
        </authorList>
    </citation>
    <scope>IDENTIFICATION</scope>
</reference>
<dbReference type="HOGENOM" id="CLU_2929361_0_0_1"/>
<dbReference type="KEGG" id="hro:HELRODRAFT_128555"/>
<dbReference type="CTD" id="20196088"/>
<evidence type="ECO:0000256" key="1">
    <source>
        <dbReference type="PROSITE-ProRule" id="PRU00042"/>
    </source>
</evidence>
<dbReference type="Gene3D" id="3.30.160.60">
    <property type="entry name" value="Classic Zinc Finger"/>
    <property type="match status" value="1"/>
</dbReference>
<dbReference type="Proteomes" id="UP000015101">
    <property type="component" value="Unassembled WGS sequence"/>
</dbReference>
<evidence type="ECO:0000313" key="5">
    <source>
        <dbReference type="Proteomes" id="UP000015101"/>
    </source>
</evidence>